<evidence type="ECO:0000256" key="2">
    <source>
        <dbReference type="ARBA" id="ARBA00022525"/>
    </source>
</evidence>
<reference evidence="6" key="1">
    <citation type="submission" date="2020-11" db="EMBL/GenBank/DDBJ databases">
        <authorList>
            <consortium name="DOE Joint Genome Institute"/>
            <person name="Ahrendt S."/>
            <person name="Riley R."/>
            <person name="Andreopoulos W."/>
            <person name="Labutti K."/>
            <person name="Pangilinan J."/>
            <person name="Ruiz-Duenas F.J."/>
            <person name="Barrasa J.M."/>
            <person name="Sanchez-Garcia M."/>
            <person name="Camarero S."/>
            <person name="Miyauchi S."/>
            <person name="Serrano A."/>
            <person name="Linde D."/>
            <person name="Babiker R."/>
            <person name="Drula E."/>
            <person name="Ayuso-Fernandez I."/>
            <person name="Pacheco R."/>
            <person name="Padilla G."/>
            <person name="Ferreira P."/>
            <person name="Barriuso J."/>
            <person name="Kellner H."/>
            <person name="Castanera R."/>
            <person name="Alfaro M."/>
            <person name="Ramirez L."/>
            <person name="Pisabarro A.G."/>
            <person name="Kuo A."/>
            <person name="Tritt A."/>
            <person name="Lipzen A."/>
            <person name="He G."/>
            <person name="Yan M."/>
            <person name="Ng V."/>
            <person name="Cullen D."/>
            <person name="Martin F."/>
            <person name="Rosso M.-N."/>
            <person name="Henrissat B."/>
            <person name="Hibbett D."/>
            <person name="Martinez A.T."/>
            <person name="Grigoriev I.V."/>
        </authorList>
    </citation>
    <scope>NUCLEOTIDE SEQUENCE</scope>
    <source>
        <strain evidence="6">AH 40177</strain>
    </source>
</reference>
<keyword evidence="2" id="KW-0964">Secreted</keyword>
<gene>
    <name evidence="6" type="ORF">BDP27DRAFT_1176252</name>
</gene>
<keyword evidence="7" id="KW-1185">Reference proteome</keyword>
<dbReference type="PROSITE" id="PS52012">
    <property type="entry name" value="CFEM"/>
    <property type="match status" value="1"/>
</dbReference>
<name>A0A9P5PKV7_9AGAR</name>
<dbReference type="EMBL" id="JADNRY010000072">
    <property type="protein sequence ID" value="KAF9067491.1"/>
    <property type="molecule type" value="Genomic_DNA"/>
</dbReference>
<comment type="caution">
    <text evidence="6">The sequence shown here is derived from an EMBL/GenBank/DDBJ whole genome shotgun (WGS) entry which is preliminary data.</text>
</comment>
<dbReference type="GO" id="GO:0005576">
    <property type="term" value="C:extracellular region"/>
    <property type="evidence" value="ECO:0007669"/>
    <property type="project" value="UniProtKB-SubCell"/>
</dbReference>
<feature type="non-terminal residue" evidence="6">
    <location>
        <position position="1"/>
    </location>
</feature>
<organism evidence="6 7">
    <name type="scientific">Rhodocollybia butyracea</name>
    <dbReference type="NCBI Taxonomy" id="206335"/>
    <lineage>
        <taxon>Eukaryota</taxon>
        <taxon>Fungi</taxon>
        <taxon>Dikarya</taxon>
        <taxon>Basidiomycota</taxon>
        <taxon>Agaricomycotina</taxon>
        <taxon>Agaricomycetes</taxon>
        <taxon>Agaricomycetidae</taxon>
        <taxon>Agaricales</taxon>
        <taxon>Marasmiineae</taxon>
        <taxon>Omphalotaceae</taxon>
        <taxon>Rhodocollybia</taxon>
    </lineage>
</organism>
<dbReference type="InterPro" id="IPR008427">
    <property type="entry name" value="Extracellular_membr_CFEM_dom"/>
</dbReference>
<dbReference type="Proteomes" id="UP000772434">
    <property type="component" value="Unassembled WGS sequence"/>
</dbReference>
<protein>
    <recommendedName>
        <fullName evidence="5">CFEM domain-containing protein</fullName>
    </recommendedName>
</protein>
<dbReference type="Pfam" id="PF05730">
    <property type="entry name" value="CFEM"/>
    <property type="match status" value="1"/>
</dbReference>
<evidence type="ECO:0000313" key="6">
    <source>
        <dbReference type="EMBL" id="KAF9067491.1"/>
    </source>
</evidence>
<evidence type="ECO:0000313" key="7">
    <source>
        <dbReference type="Proteomes" id="UP000772434"/>
    </source>
</evidence>
<feature type="domain" description="CFEM" evidence="5">
    <location>
        <begin position="1"/>
        <end position="78"/>
    </location>
</feature>
<keyword evidence="4" id="KW-1015">Disulfide bond</keyword>
<proteinExistence type="predicted"/>
<feature type="non-terminal residue" evidence="6">
    <location>
        <position position="78"/>
    </location>
</feature>
<accession>A0A9P5PKV7</accession>
<dbReference type="SMART" id="SM00747">
    <property type="entry name" value="CFEM"/>
    <property type="match status" value="1"/>
</dbReference>
<evidence type="ECO:0000256" key="3">
    <source>
        <dbReference type="ARBA" id="ARBA00022729"/>
    </source>
</evidence>
<keyword evidence="3" id="KW-0732">Signal</keyword>
<evidence type="ECO:0000256" key="1">
    <source>
        <dbReference type="ARBA" id="ARBA00004613"/>
    </source>
</evidence>
<dbReference type="AlphaFoldDB" id="A0A9P5PKV7"/>
<evidence type="ECO:0000259" key="5">
    <source>
        <dbReference type="PROSITE" id="PS52012"/>
    </source>
</evidence>
<comment type="subcellular location">
    <subcellularLocation>
        <location evidence="1">Secreted</location>
    </subcellularLocation>
</comment>
<evidence type="ECO:0000256" key="4">
    <source>
        <dbReference type="ARBA" id="ARBA00023157"/>
    </source>
</evidence>
<dbReference type="OrthoDB" id="4505683at2759"/>
<sequence>LSACATACLTQAAEQDGCGSFTNVTCACTNAQFQADVVSCISAECPISDLSDVEGLQTAECGSSRLFALYFPLGRLLS</sequence>